<feature type="coiled-coil region" evidence="1">
    <location>
        <begin position="46"/>
        <end position="95"/>
    </location>
</feature>
<dbReference type="EMBL" id="JBCLVG010000001">
    <property type="protein sequence ID" value="MEN1945474.1"/>
    <property type="molecule type" value="Genomic_DNA"/>
</dbReference>
<accession>A0ABU9W0E7</accession>
<comment type="caution">
    <text evidence="3">The sequence shown here is derived from an EMBL/GenBank/DDBJ whole genome shotgun (WGS) entry which is preliminary data.</text>
</comment>
<sequence>MNEAKPKGTIGGGVMLALLLSSVLILGAGVMVYGWSAVQLSSATELHQSAEQKQDAQAAAKKKQNERDLKIAREKEAERVAAAAAEAQAREVQAEQARKDKAATDQGYYVIPGDVSLYYKAHEGDYSCTSEGRCAVFTVMTADPCPAGISVTVSALDGEVSVGAVYGTTAGLPANGVARLELAMPGGDKFQVTEAHCMD</sequence>
<keyword evidence="2" id="KW-0472">Membrane</keyword>
<evidence type="ECO:0000313" key="4">
    <source>
        <dbReference type="Proteomes" id="UP001425155"/>
    </source>
</evidence>
<keyword evidence="1" id="KW-0175">Coiled coil</keyword>
<evidence type="ECO:0000256" key="1">
    <source>
        <dbReference type="SAM" id="Coils"/>
    </source>
</evidence>
<dbReference type="Proteomes" id="UP001425155">
    <property type="component" value="Unassembled WGS sequence"/>
</dbReference>
<protein>
    <submittedName>
        <fullName evidence="3">Uncharacterized protein</fullName>
    </submittedName>
</protein>
<dbReference type="RefSeq" id="WP_342111616.1">
    <property type="nucleotide sequence ID" value="NZ_JBCAUN010000001.1"/>
</dbReference>
<proteinExistence type="predicted"/>
<keyword evidence="4" id="KW-1185">Reference proteome</keyword>
<feature type="transmembrane region" description="Helical" evidence="2">
    <location>
        <begin position="12"/>
        <end position="35"/>
    </location>
</feature>
<reference evidence="3 4" key="1">
    <citation type="submission" date="2024-03" db="EMBL/GenBank/DDBJ databases">
        <title>YIM 134122 draft genome.</title>
        <authorList>
            <person name="Zuo S."/>
            <person name="Xiong L."/>
        </authorList>
    </citation>
    <scope>NUCLEOTIDE SEQUENCE [LARGE SCALE GENOMIC DNA]</scope>
    <source>
        <strain evidence="3 4">YIM 134122</strain>
    </source>
</reference>
<gene>
    <name evidence="3" type="ORF">WJX64_02850</name>
</gene>
<keyword evidence="2" id="KW-1133">Transmembrane helix</keyword>
<evidence type="ECO:0000313" key="3">
    <source>
        <dbReference type="EMBL" id="MEN1945474.1"/>
    </source>
</evidence>
<organism evidence="3 4">
    <name type="scientific">Leifsonia stereocauli</name>
    <dbReference type="NCBI Taxonomy" id="3134136"/>
    <lineage>
        <taxon>Bacteria</taxon>
        <taxon>Bacillati</taxon>
        <taxon>Actinomycetota</taxon>
        <taxon>Actinomycetes</taxon>
        <taxon>Micrococcales</taxon>
        <taxon>Microbacteriaceae</taxon>
        <taxon>Leifsonia</taxon>
    </lineage>
</organism>
<keyword evidence="2" id="KW-0812">Transmembrane</keyword>
<evidence type="ECO:0000256" key="2">
    <source>
        <dbReference type="SAM" id="Phobius"/>
    </source>
</evidence>
<name>A0ABU9W0E7_9MICO</name>